<dbReference type="PROSITE" id="PS00086">
    <property type="entry name" value="CYTOCHROME_P450"/>
    <property type="match status" value="1"/>
</dbReference>
<dbReference type="PRINTS" id="PR00359">
    <property type="entry name" value="BP450"/>
</dbReference>
<dbReference type="CDD" id="cd20625">
    <property type="entry name" value="CYP164-like"/>
    <property type="match status" value="1"/>
</dbReference>
<keyword evidence="2" id="KW-0560">Oxidoreductase</keyword>
<reference evidence="3 4" key="1">
    <citation type="journal article" date="2019" name="Int. J. Syst. Evol. Microbiol.">
        <title>The Global Catalogue of Microorganisms (GCM) 10K type strain sequencing project: providing services to taxonomists for standard genome sequencing and annotation.</title>
        <authorList>
            <consortium name="The Broad Institute Genomics Platform"/>
            <consortium name="The Broad Institute Genome Sequencing Center for Infectious Disease"/>
            <person name="Wu L."/>
            <person name="Ma J."/>
        </authorList>
    </citation>
    <scope>NUCLEOTIDE SEQUENCE [LARGE SCALE GENOMIC DNA]</scope>
    <source>
        <strain evidence="3 4">JCM 15628</strain>
    </source>
</reference>
<comment type="similarity">
    <text evidence="1 2">Belongs to the cytochrome P450 family.</text>
</comment>
<dbReference type="RefSeq" id="WP_344060581.1">
    <property type="nucleotide sequence ID" value="NZ_BAAAPU010000007.1"/>
</dbReference>
<dbReference type="Gene3D" id="1.10.630.10">
    <property type="entry name" value="Cytochrome P450"/>
    <property type="match status" value="1"/>
</dbReference>
<dbReference type="InterPro" id="IPR036396">
    <property type="entry name" value="Cyt_P450_sf"/>
</dbReference>
<dbReference type="InterPro" id="IPR002397">
    <property type="entry name" value="Cyt_P450_B"/>
</dbReference>
<name>A0ABN2RYT0_9MICO</name>
<dbReference type="Pfam" id="PF00067">
    <property type="entry name" value="p450"/>
    <property type="match status" value="1"/>
</dbReference>
<proteinExistence type="inferred from homology"/>
<dbReference type="InterPro" id="IPR001128">
    <property type="entry name" value="Cyt_P450"/>
</dbReference>
<keyword evidence="2" id="KW-0503">Monooxygenase</keyword>
<dbReference type="PANTHER" id="PTHR46696:SF4">
    <property type="entry name" value="BIOTIN BIOSYNTHESIS CYTOCHROME P450"/>
    <property type="match status" value="1"/>
</dbReference>
<protein>
    <submittedName>
        <fullName evidence="3">Cytochrome P450</fullName>
    </submittedName>
</protein>
<gene>
    <name evidence="3" type="ORF">GCM10009817_17250</name>
</gene>
<accession>A0ABN2RYT0</accession>
<evidence type="ECO:0000256" key="1">
    <source>
        <dbReference type="ARBA" id="ARBA00010617"/>
    </source>
</evidence>
<dbReference type="SUPFAM" id="SSF48264">
    <property type="entry name" value="Cytochrome P450"/>
    <property type="match status" value="1"/>
</dbReference>
<sequence>MNQEAGLTQLTPTPQARAALRWSLGHALPRTALKRAANEGDLHGRMFLATHSPDQAAIEPVLDELRAHAPFYRGRFAWVTADHAAARAVLSNPDAGARRVPVDRGSSLARLQVWAMQDAPLGPLTPPSLLVTEPPDHTRYRKLVSRVFSARAVEKLRGRTQQIATELLDQIDARSPVDLMATYCSLLPVTVIAEILGVPERDRDKVLRLGAAAAPSLDLGLSWTTFRHVESALREFDQWLGQHLEDLRRQPGDDLLSQLVAAQEDGVGLTDVELRSTAGLVLAAGFETTVNLLGNGVALLASNPEQRRLLTEHDDLWPNAVEEVLRVDPPVLLTGRVAMADTEVAGVPMRRGAVMVALLAGANRDPRVFPEPDTFDVTRHNARDHLSFSAGRHFCLGAALARMEGEVGLRTLFERYPEPRVENGAVRRSTRILRGYERLPVTLDP</sequence>
<keyword evidence="2" id="KW-0408">Iron</keyword>
<dbReference type="PRINTS" id="PR00385">
    <property type="entry name" value="P450"/>
</dbReference>
<evidence type="ECO:0000313" key="4">
    <source>
        <dbReference type="Proteomes" id="UP001500013"/>
    </source>
</evidence>
<evidence type="ECO:0000256" key="2">
    <source>
        <dbReference type="RuleBase" id="RU000461"/>
    </source>
</evidence>
<keyword evidence="2" id="KW-0479">Metal-binding</keyword>
<dbReference type="Proteomes" id="UP001500013">
    <property type="component" value="Unassembled WGS sequence"/>
</dbReference>
<dbReference type="PANTHER" id="PTHR46696">
    <property type="entry name" value="P450, PUTATIVE (EUROFUNG)-RELATED"/>
    <property type="match status" value="1"/>
</dbReference>
<organism evidence="3 4">
    <name type="scientific">Terrabacter lapilli</name>
    <dbReference type="NCBI Taxonomy" id="436231"/>
    <lineage>
        <taxon>Bacteria</taxon>
        <taxon>Bacillati</taxon>
        <taxon>Actinomycetota</taxon>
        <taxon>Actinomycetes</taxon>
        <taxon>Micrococcales</taxon>
        <taxon>Intrasporangiaceae</taxon>
        <taxon>Terrabacter</taxon>
    </lineage>
</organism>
<comment type="caution">
    <text evidence="3">The sequence shown here is derived from an EMBL/GenBank/DDBJ whole genome shotgun (WGS) entry which is preliminary data.</text>
</comment>
<keyword evidence="4" id="KW-1185">Reference proteome</keyword>
<dbReference type="InterPro" id="IPR017972">
    <property type="entry name" value="Cyt_P450_CS"/>
</dbReference>
<dbReference type="EMBL" id="BAAAPU010000007">
    <property type="protein sequence ID" value="GAA1977399.1"/>
    <property type="molecule type" value="Genomic_DNA"/>
</dbReference>
<keyword evidence="2" id="KW-0349">Heme</keyword>
<evidence type="ECO:0000313" key="3">
    <source>
        <dbReference type="EMBL" id="GAA1977399.1"/>
    </source>
</evidence>